<feature type="compositionally biased region" description="Low complexity" evidence="1">
    <location>
        <begin position="25"/>
        <end position="35"/>
    </location>
</feature>
<accession>A0ABS4X0X1</accession>
<feature type="transmembrane region" description="Helical" evidence="2">
    <location>
        <begin position="49"/>
        <end position="69"/>
    </location>
</feature>
<feature type="region of interest" description="Disordered" evidence="1">
    <location>
        <begin position="68"/>
        <end position="106"/>
    </location>
</feature>
<keyword evidence="2" id="KW-0812">Transmembrane</keyword>
<dbReference type="RefSeq" id="WP_209901721.1">
    <property type="nucleotide sequence ID" value="NZ_BAAAJW010000003.1"/>
</dbReference>
<name>A0ABS4X0X1_9MICO</name>
<organism evidence="3 4">
    <name type="scientific">Brachybacterium sacelli</name>
    <dbReference type="NCBI Taxonomy" id="173364"/>
    <lineage>
        <taxon>Bacteria</taxon>
        <taxon>Bacillati</taxon>
        <taxon>Actinomycetota</taxon>
        <taxon>Actinomycetes</taxon>
        <taxon>Micrococcales</taxon>
        <taxon>Dermabacteraceae</taxon>
        <taxon>Brachybacterium</taxon>
    </lineage>
</organism>
<feature type="region of interest" description="Disordered" evidence="1">
    <location>
        <begin position="1"/>
        <end position="40"/>
    </location>
</feature>
<evidence type="ECO:0000256" key="2">
    <source>
        <dbReference type="SAM" id="Phobius"/>
    </source>
</evidence>
<evidence type="ECO:0000313" key="3">
    <source>
        <dbReference type="EMBL" id="MBP2382094.1"/>
    </source>
</evidence>
<dbReference type="EMBL" id="JAGIOD010000001">
    <property type="protein sequence ID" value="MBP2382094.1"/>
    <property type="molecule type" value="Genomic_DNA"/>
</dbReference>
<proteinExistence type="predicted"/>
<comment type="caution">
    <text evidence="3">The sequence shown here is derived from an EMBL/GenBank/DDBJ whole genome shotgun (WGS) entry which is preliminary data.</text>
</comment>
<keyword evidence="2" id="KW-0472">Membrane</keyword>
<keyword evidence="4" id="KW-1185">Reference proteome</keyword>
<keyword evidence="2" id="KW-1133">Transmembrane helix</keyword>
<dbReference type="Proteomes" id="UP001519290">
    <property type="component" value="Unassembled WGS sequence"/>
</dbReference>
<evidence type="ECO:0000313" key="4">
    <source>
        <dbReference type="Proteomes" id="UP001519290"/>
    </source>
</evidence>
<evidence type="ECO:0000256" key="1">
    <source>
        <dbReference type="SAM" id="MobiDB-lite"/>
    </source>
</evidence>
<gene>
    <name evidence="3" type="ORF">JOF43_002051</name>
</gene>
<protein>
    <submittedName>
        <fullName evidence="3">Uncharacterized protein</fullName>
    </submittedName>
</protein>
<reference evidence="3 4" key="1">
    <citation type="submission" date="2021-03" db="EMBL/GenBank/DDBJ databases">
        <title>Sequencing the genomes of 1000 actinobacteria strains.</title>
        <authorList>
            <person name="Klenk H.-P."/>
        </authorList>
    </citation>
    <scope>NUCLEOTIDE SEQUENCE [LARGE SCALE GENOMIC DNA]</scope>
    <source>
        <strain evidence="3 4">DSM 14566</strain>
    </source>
</reference>
<sequence>MDDETDAAPRPSTAPDDAAQRAQHSSALAPSAVAPVEERGLRDRATAGAAALGAAALLVMSFGPAALAVSPSGTAEPSHDRVWVSPLEGGDTEVTAPPRTEDEDVA</sequence>